<evidence type="ECO:0000256" key="1">
    <source>
        <dbReference type="ARBA" id="ARBA00001968"/>
    </source>
</evidence>
<feature type="site" description="Important for substrate specificity" evidence="4">
    <location>
        <position position="162"/>
    </location>
</feature>
<reference evidence="5 6" key="1">
    <citation type="submission" date="2020-08" db="EMBL/GenBank/DDBJ databases">
        <title>Genome public.</title>
        <authorList>
            <person name="Liu C."/>
            <person name="Sun Q."/>
        </authorList>
    </citation>
    <scope>NUCLEOTIDE SEQUENCE [LARGE SCALE GENOMIC DNA]</scope>
    <source>
        <strain evidence="5 6">New-7</strain>
    </source>
</reference>
<gene>
    <name evidence="5" type="primary">maf</name>
    <name evidence="5" type="ORF">H8S08_01720</name>
</gene>
<feature type="site" description="Important for substrate specificity" evidence="4">
    <location>
        <position position="80"/>
    </location>
</feature>
<comment type="catalytic activity">
    <reaction evidence="4">
        <text>dTTP + H2O = dTMP + diphosphate + H(+)</text>
        <dbReference type="Rhea" id="RHEA:28534"/>
        <dbReference type="ChEBI" id="CHEBI:15377"/>
        <dbReference type="ChEBI" id="CHEBI:15378"/>
        <dbReference type="ChEBI" id="CHEBI:33019"/>
        <dbReference type="ChEBI" id="CHEBI:37568"/>
        <dbReference type="ChEBI" id="CHEBI:63528"/>
        <dbReference type="EC" id="3.6.1.9"/>
    </reaction>
</comment>
<keyword evidence="4" id="KW-0963">Cytoplasm</keyword>
<proteinExistence type="inferred from homology"/>
<dbReference type="Gene3D" id="3.90.950.10">
    <property type="match status" value="1"/>
</dbReference>
<sequence length="201" mass="22875">MFFIEELKEYDLILASRSPRRRQLLADCGLEFSLAGDYEVVEEYPRDLPVDEVAAFLSRLKSEAYPEPLGGKDILITADTVVIADGRILGKPAGRETALDMLRSLSGRSHSVITGVTLRNGSRSRTFDSRTKVFFKQLSDEEIDYYVDRYRPYDKAGAYGIQEWIGYVAIERIEGSFYNVMGLPVQKLLTELEVFIELKEK</sequence>
<dbReference type="SUPFAM" id="SSF52972">
    <property type="entry name" value="ITPase-like"/>
    <property type="match status" value="1"/>
</dbReference>
<dbReference type="Pfam" id="PF02545">
    <property type="entry name" value="Maf"/>
    <property type="match status" value="1"/>
</dbReference>
<protein>
    <recommendedName>
        <fullName evidence="4">dTTP/UTP pyrophosphatase</fullName>
        <shortName evidence="4">dTTPase/UTPase</shortName>
        <ecNumber evidence="4">3.6.1.9</ecNumber>
    </recommendedName>
    <alternativeName>
        <fullName evidence="4">Nucleoside triphosphate pyrophosphatase</fullName>
    </alternativeName>
    <alternativeName>
        <fullName evidence="4">Nucleotide pyrophosphatase</fullName>
        <shortName evidence="4">Nucleotide PPase</shortName>
    </alternativeName>
</protein>
<evidence type="ECO:0000256" key="3">
    <source>
        <dbReference type="ARBA" id="ARBA00023080"/>
    </source>
</evidence>
<dbReference type="EMBL" id="JACOOK010000001">
    <property type="protein sequence ID" value="MBC5615739.1"/>
    <property type="molecule type" value="Genomic_DNA"/>
</dbReference>
<comment type="cofactor">
    <cofactor evidence="1 4">
        <name>a divalent metal cation</name>
        <dbReference type="ChEBI" id="CHEBI:60240"/>
    </cofactor>
</comment>
<evidence type="ECO:0000313" key="5">
    <source>
        <dbReference type="EMBL" id="MBC5615739.1"/>
    </source>
</evidence>
<evidence type="ECO:0000256" key="2">
    <source>
        <dbReference type="ARBA" id="ARBA00022801"/>
    </source>
</evidence>
<dbReference type="EC" id="3.6.1.9" evidence="4"/>
<comment type="similarity">
    <text evidence="4">Belongs to the Maf family. YhdE subfamily.</text>
</comment>
<dbReference type="InterPro" id="IPR029001">
    <property type="entry name" value="ITPase-like_fam"/>
</dbReference>
<comment type="caution">
    <text evidence="4">Lacks conserved residue(s) required for the propagation of feature annotation.</text>
</comment>
<name>A0ABR7CJG4_9BACT</name>
<accession>A0ABR7CJG4</accession>
<feature type="site" description="Important for substrate specificity" evidence="4">
    <location>
        <position position="20"/>
    </location>
</feature>
<organism evidence="5 6">
    <name type="scientific">Alistipes hominis</name>
    <dbReference type="NCBI Taxonomy" id="2763015"/>
    <lineage>
        <taxon>Bacteria</taxon>
        <taxon>Pseudomonadati</taxon>
        <taxon>Bacteroidota</taxon>
        <taxon>Bacteroidia</taxon>
        <taxon>Bacteroidales</taxon>
        <taxon>Rikenellaceae</taxon>
        <taxon>Alistipes</taxon>
    </lineage>
</organism>
<dbReference type="PANTHER" id="PTHR43213">
    <property type="entry name" value="BIFUNCTIONAL DTTP/UTP PYROPHOSPHATASE/METHYLTRANSFERASE PROTEIN-RELATED"/>
    <property type="match status" value="1"/>
</dbReference>
<comment type="function">
    <text evidence="4">Nucleoside triphosphate pyrophosphatase that hydrolyzes dTTP and UTP. May have a dual role in cell division arrest and in preventing the incorporation of modified nucleotides into cellular nucleic acids.</text>
</comment>
<dbReference type="NCBIfam" id="TIGR00172">
    <property type="entry name" value="maf"/>
    <property type="match status" value="1"/>
</dbReference>
<dbReference type="PIRSF" id="PIRSF006305">
    <property type="entry name" value="Maf"/>
    <property type="match status" value="1"/>
</dbReference>
<dbReference type="CDD" id="cd00555">
    <property type="entry name" value="Maf"/>
    <property type="match status" value="1"/>
</dbReference>
<dbReference type="RefSeq" id="WP_118656300.1">
    <property type="nucleotide sequence ID" value="NZ_JACOOK010000001.1"/>
</dbReference>
<keyword evidence="3 4" id="KW-0546">Nucleotide metabolism</keyword>
<keyword evidence="2 4" id="KW-0378">Hydrolase</keyword>
<dbReference type="InterPro" id="IPR003697">
    <property type="entry name" value="Maf-like"/>
</dbReference>
<comment type="subcellular location">
    <subcellularLocation>
        <location evidence="4">Cytoplasm</location>
    </subcellularLocation>
</comment>
<dbReference type="Proteomes" id="UP000636891">
    <property type="component" value="Unassembled WGS sequence"/>
</dbReference>
<feature type="active site" description="Proton acceptor" evidence="4">
    <location>
        <position position="79"/>
    </location>
</feature>
<dbReference type="PANTHER" id="PTHR43213:SF5">
    <property type="entry name" value="BIFUNCTIONAL DTTP_UTP PYROPHOSPHATASE_METHYLTRANSFERASE PROTEIN-RELATED"/>
    <property type="match status" value="1"/>
</dbReference>
<evidence type="ECO:0000313" key="6">
    <source>
        <dbReference type="Proteomes" id="UP000636891"/>
    </source>
</evidence>
<evidence type="ECO:0000256" key="4">
    <source>
        <dbReference type="HAMAP-Rule" id="MF_00528"/>
    </source>
</evidence>
<keyword evidence="6" id="KW-1185">Reference proteome</keyword>
<comment type="caution">
    <text evidence="5">The sequence shown here is derived from an EMBL/GenBank/DDBJ whole genome shotgun (WGS) entry which is preliminary data.</text>
</comment>
<comment type="catalytic activity">
    <reaction evidence="4">
        <text>UTP + H2O = UMP + diphosphate + H(+)</text>
        <dbReference type="Rhea" id="RHEA:29395"/>
        <dbReference type="ChEBI" id="CHEBI:15377"/>
        <dbReference type="ChEBI" id="CHEBI:15378"/>
        <dbReference type="ChEBI" id="CHEBI:33019"/>
        <dbReference type="ChEBI" id="CHEBI:46398"/>
        <dbReference type="ChEBI" id="CHEBI:57865"/>
        <dbReference type="EC" id="3.6.1.9"/>
    </reaction>
</comment>
<dbReference type="HAMAP" id="MF_00528">
    <property type="entry name" value="Maf"/>
    <property type="match status" value="1"/>
</dbReference>